<sequence>MGSKELETKINEFFSGEARVVVAYLFGSTARGEASCLSDIDISVLFDDILTKKKPLTFS</sequence>
<dbReference type="KEGG" id="mba:Mbar_A3028"/>
<dbReference type="InterPro" id="IPR043519">
    <property type="entry name" value="NT_sf"/>
</dbReference>
<proteinExistence type="predicted"/>
<dbReference type="InterPro" id="IPR052930">
    <property type="entry name" value="TA_antitoxin_MntA"/>
</dbReference>
<reference evidence="2" key="1">
    <citation type="submission" date="2006-06" db="EMBL/GenBank/DDBJ databases">
        <title>Complete sequence of chromosome 1 of Methanosarcina barkeri str. fusaro.</title>
        <authorList>
            <person name="Copeland A."/>
            <person name="Lucas S."/>
            <person name="Lapidus A."/>
            <person name="Barry K."/>
            <person name="Detter J.C."/>
            <person name="Glavina T."/>
            <person name="Hammon N."/>
            <person name="Israni S."/>
            <person name="Pitluck S."/>
            <person name="Goodwin L.A."/>
            <person name="Saunders E.H."/>
            <person name="Schmutz J."/>
            <person name="Larimer F."/>
            <person name="Land M."/>
            <person name="Anderson I."/>
            <person name="Richardson P."/>
        </authorList>
    </citation>
    <scope>NUCLEOTIDE SEQUENCE</scope>
    <source>
        <strain evidence="2">Fusaro</strain>
    </source>
</reference>
<dbReference type="SUPFAM" id="SSF81301">
    <property type="entry name" value="Nucleotidyltransferase"/>
    <property type="match status" value="1"/>
</dbReference>
<dbReference type="Gene3D" id="3.30.460.10">
    <property type="entry name" value="Beta Polymerase, domain 2"/>
    <property type="match status" value="1"/>
</dbReference>
<organism evidence="2">
    <name type="scientific">Methanosarcina barkeri (strain Fusaro / DSM 804)</name>
    <dbReference type="NCBI Taxonomy" id="269797"/>
    <lineage>
        <taxon>Archaea</taxon>
        <taxon>Methanobacteriati</taxon>
        <taxon>Methanobacteriota</taxon>
        <taxon>Stenosarchaea group</taxon>
        <taxon>Methanomicrobia</taxon>
        <taxon>Methanosarcinales</taxon>
        <taxon>Methanosarcinaceae</taxon>
        <taxon>Methanosarcina</taxon>
    </lineage>
</organism>
<dbReference type="AlphaFoldDB" id="Q467M0"/>
<dbReference type="PANTHER" id="PTHR43852:SF3">
    <property type="entry name" value="NUCLEOTIDYLTRANSFERASE"/>
    <property type="match status" value="1"/>
</dbReference>
<dbReference type="CDD" id="cd05403">
    <property type="entry name" value="NT_KNTase_like"/>
    <property type="match status" value="1"/>
</dbReference>
<evidence type="ECO:0000259" key="1">
    <source>
        <dbReference type="Pfam" id="PF18765"/>
    </source>
</evidence>
<dbReference type="EMBL" id="CP000099">
    <property type="protein sequence ID" value="AAZ71922.1"/>
    <property type="molecule type" value="Genomic_DNA"/>
</dbReference>
<dbReference type="InterPro" id="IPR041633">
    <property type="entry name" value="Polbeta"/>
</dbReference>
<dbReference type="PaxDb" id="269797-Mbar_A3028"/>
<dbReference type="Pfam" id="PF18765">
    <property type="entry name" value="Polbeta"/>
    <property type="match status" value="1"/>
</dbReference>
<protein>
    <recommendedName>
        <fullName evidence="1">Polymerase beta nucleotidyltransferase domain-containing protein</fullName>
    </recommendedName>
</protein>
<dbReference type="HOGENOM" id="CLU_2949274_0_0_2"/>
<feature type="domain" description="Polymerase beta nucleotidyltransferase" evidence="1">
    <location>
        <begin position="9"/>
        <end position="55"/>
    </location>
</feature>
<accession>Q467M0</accession>
<dbReference type="PANTHER" id="PTHR43852">
    <property type="entry name" value="NUCLEOTIDYLTRANSFERASE"/>
    <property type="match status" value="1"/>
</dbReference>
<evidence type="ECO:0000313" key="2">
    <source>
        <dbReference type="EMBL" id="AAZ71922.1"/>
    </source>
</evidence>
<name>Q467M0_METBF</name>
<dbReference type="eggNOG" id="arCOG02105">
    <property type="taxonomic scope" value="Archaea"/>
</dbReference>
<gene>
    <name evidence="2" type="ordered locus">Mbar_A3028</name>
</gene>